<keyword evidence="1" id="KW-0067">ATP-binding</keyword>
<dbReference type="InterPro" id="IPR011761">
    <property type="entry name" value="ATP-grasp"/>
</dbReference>
<protein>
    <submittedName>
        <fullName evidence="3">Carboxylate--amine ligase</fullName>
    </submittedName>
</protein>
<dbReference type="STRING" id="754502.BJG93_10125"/>
<dbReference type="RefSeq" id="WP_027196802.1">
    <property type="nucleotide sequence ID" value="NZ_CP017561.2"/>
</dbReference>
<organism evidence="3 4">
    <name type="scientific">Paraburkholderia sprentiae WSM5005</name>
    <dbReference type="NCBI Taxonomy" id="754502"/>
    <lineage>
        <taxon>Bacteria</taxon>
        <taxon>Pseudomonadati</taxon>
        <taxon>Pseudomonadota</taxon>
        <taxon>Betaproteobacteria</taxon>
        <taxon>Burkholderiales</taxon>
        <taxon>Burkholderiaceae</taxon>
        <taxon>Paraburkholderia</taxon>
    </lineage>
</organism>
<dbReference type="Gene3D" id="3.30.470.20">
    <property type="entry name" value="ATP-grasp fold, B domain"/>
    <property type="match status" value="1"/>
</dbReference>
<dbReference type="GO" id="GO:0046872">
    <property type="term" value="F:metal ion binding"/>
    <property type="evidence" value="ECO:0007669"/>
    <property type="project" value="InterPro"/>
</dbReference>
<evidence type="ECO:0000256" key="1">
    <source>
        <dbReference type="PROSITE-ProRule" id="PRU00409"/>
    </source>
</evidence>
<keyword evidence="1" id="KW-0547">Nucleotide-binding</keyword>
<evidence type="ECO:0000313" key="4">
    <source>
        <dbReference type="Proteomes" id="UP000179860"/>
    </source>
</evidence>
<feature type="domain" description="ATP-grasp" evidence="2">
    <location>
        <begin position="123"/>
        <end position="317"/>
    </location>
</feature>
<proteinExistence type="predicted"/>
<reference evidence="3" key="2">
    <citation type="submission" date="2021-06" db="EMBL/GenBank/DDBJ databases">
        <authorList>
            <person name="Rogers T.H."/>
            <person name="Ramsay J.P."/>
            <person name="Wang P."/>
            <person name="Terpolilli J."/>
        </authorList>
    </citation>
    <scope>NUCLEOTIDE SEQUENCE [LARGE SCALE GENOMIC DNA]</scope>
    <source>
        <strain evidence="3">WSM5005</strain>
    </source>
</reference>
<evidence type="ECO:0000259" key="2">
    <source>
        <dbReference type="PROSITE" id="PS50975"/>
    </source>
</evidence>
<sequence length="396" mass="44459">MASAYDSGQSAGVIVGAELNGLGVARSLAQDRLPVVAVDTRTRAATWCRHVHAHQVKSFVGKIFVDEMIELGKRFDRPPVLILTDEDAVHAVSENRAALSHWYRFRLPADDTVKMLSSKARFHEFAQRHGFPVPRSIVLDKLADIEQLSQLRYPCVLKPDDKRNVLRGEKERAVRVDTLQRARDHAVAMLASPGGIIAQEWIEGPDSNIHFTLFYRGADGNMVSMFTGRKVLSSPPGVGNTAICVAAPEARGTLEPLTRRFAELAGFDGMGSIEYKWDDNYNEFVMVEPTVGRTDWQEEIATLCGVNIPLAAYRHELGLPPPAERLSRLPVAWRATFSDRPPPQLLSERTKIFDGYFRWSDPLPALQHYLVMNPLRRMKRSWKKAIRAPESRQAKA</sequence>
<gene>
    <name evidence="3" type="ORF">BJG93_10125</name>
</gene>
<evidence type="ECO:0000313" key="3">
    <source>
        <dbReference type="EMBL" id="APA87015.2"/>
    </source>
</evidence>
<dbReference type="KEGG" id="pspw:BJG93_10125"/>
<name>A0A1I9YL32_9BURK</name>
<dbReference type="GO" id="GO:0016874">
    <property type="term" value="F:ligase activity"/>
    <property type="evidence" value="ECO:0007669"/>
    <property type="project" value="UniProtKB-KW"/>
</dbReference>
<dbReference type="EMBL" id="CP017561">
    <property type="protein sequence ID" value="APA87015.2"/>
    <property type="molecule type" value="Genomic_DNA"/>
</dbReference>
<keyword evidence="4" id="KW-1185">Reference proteome</keyword>
<dbReference type="PROSITE" id="PS50975">
    <property type="entry name" value="ATP_GRASP"/>
    <property type="match status" value="1"/>
</dbReference>
<accession>A0A1I9YL32</accession>
<dbReference type="Proteomes" id="UP000179860">
    <property type="component" value="Chromosome 1"/>
</dbReference>
<dbReference type="SUPFAM" id="SSF56059">
    <property type="entry name" value="Glutathione synthetase ATP-binding domain-like"/>
    <property type="match status" value="1"/>
</dbReference>
<dbReference type="GO" id="GO:0005524">
    <property type="term" value="F:ATP binding"/>
    <property type="evidence" value="ECO:0007669"/>
    <property type="project" value="UniProtKB-UniRule"/>
</dbReference>
<reference evidence="3" key="1">
    <citation type="submission" date="2016-09" db="EMBL/GenBank/DDBJ databases">
        <title>The Complete Genome of Burkholderia sprentiae wsm5005.</title>
        <authorList>
            <person name="De Meyer S."/>
            <person name="Wang P."/>
            <person name="Terpolilli J."/>
        </authorList>
    </citation>
    <scope>NUCLEOTIDE SEQUENCE [LARGE SCALE GENOMIC DNA]</scope>
    <source>
        <strain evidence="3">WSM5005</strain>
    </source>
</reference>
<dbReference type="AlphaFoldDB" id="A0A1I9YL32"/>
<keyword evidence="3" id="KW-0436">Ligase</keyword>